<evidence type="ECO:0000256" key="2">
    <source>
        <dbReference type="ARBA" id="ARBA00006214"/>
    </source>
</evidence>
<feature type="region of interest" description="Disordered" evidence="10">
    <location>
        <begin position="26"/>
        <end position="49"/>
    </location>
</feature>
<keyword evidence="8" id="KW-1015">Disulfide bond</keyword>
<keyword evidence="14" id="KW-1185">Reference proteome</keyword>
<feature type="transmembrane region" description="Helical" evidence="11">
    <location>
        <begin position="187"/>
        <end position="209"/>
    </location>
</feature>
<evidence type="ECO:0000256" key="5">
    <source>
        <dbReference type="ARBA" id="ARBA00022989"/>
    </source>
</evidence>
<dbReference type="GeneID" id="9832022"/>
<dbReference type="AlphaFoldDB" id="A0A090M4U8"/>
<evidence type="ECO:0000256" key="6">
    <source>
        <dbReference type="ARBA" id="ARBA00023002"/>
    </source>
</evidence>
<feature type="compositionally biased region" description="Basic residues" evidence="10">
    <location>
        <begin position="30"/>
        <end position="39"/>
    </location>
</feature>
<dbReference type="SUPFAM" id="SSF52833">
    <property type="entry name" value="Thioredoxin-like"/>
    <property type="match status" value="1"/>
</dbReference>
<dbReference type="CDD" id="cd12916">
    <property type="entry name" value="VKOR_1"/>
    <property type="match status" value="1"/>
</dbReference>
<evidence type="ECO:0000256" key="7">
    <source>
        <dbReference type="ARBA" id="ARBA00023136"/>
    </source>
</evidence>
<evidence type="ECO:0000256" key="4">
    <source>
        <dbReference type="ARBA" id="ARBA00022719"/>
    </source>
</evidence>
<proteinExistence type="inferred from homology"/>
<dbReference type="PANTHER" id="PTHR34573">
    <property type="entry name" value="VKC DOMAIN-CONTAINING PROTEIN"/>
    <property type="match status" value="1"/>
</dbReference>
<accession>A0A090M4U8</accession>
<evidence type="ECO:0000256" key="9">
    <source>
        <dbReference type="ARBA" id="ARBA00023284"/>
    </source>
</evidence>
<feature type="region of interest" description="Disordered" evidence="10">
    <location>
        <begin position="65"/>
        <end position="85"/>
    </location>
</feature>
<name>A0A090M4U8_OSTTA</name>
<evidence type="ECO:0000256" key="11">
    <source>
        <dbReference type="SAM" id="Phobius"/>
    </source>
</evidence>
<dbReference type="SMART" id="SM00756">
    <property type="entry name" value="VKc"/>
    <property type="match status" value="1"/>
</dbReference>
<dbReference type="GO" id="GO:0016020">
    <property type="term" value="C:membrane"/>
    <property type="evidence" value="ECO:0007669"/>
    <property type="project" value="UniProtKB-SubCell"/>
</dbReference>
<dbReference type="EMBL" id="CAID01000010">
    <property type="protein sequence ID" value="CEF99260.1"/>
    <property type="molecule type" value="Genomic_DNA"/>
</dbReference>
<feature type="domain" description="Vitamin K epoxide reductase" evidence="12">
    <location>
        <begin position="87"/>
        <end position="237"/>
    </location>
</feature>
<dbReference type="Gene3D" id="3.40.30.10">
    <property type="entry name" value="Glutaredoxin"/>
    <property type="match status" value="1"/>
</dbReference>
<dbReference type="Proteomes" id="UP000009170">
    <property type="component" value="Unassembled WGS sequence"/>
</dbReference>
<gene>
    <name evidence="13" type="ORF">OT_ostta10g00200</name>
</gene>
<dbReference type="InterPro" id="IPR036249">
    <property type="entry name" value="Thioredoxin-like_sf"/>
</dbReference>
<feature type="transmembrane region" description="Helical" evidence="11">
    <location>
        <begin position="216"/>
        <end position="239"/>
    </location>
</feature>
<dbReference type="InParanoid" id="A0A090M4U8"/>
<feature type="transmembrane region" description="Helical" evidence="11">
    <location>
        <begin position="245"/>
        <end position="264"/>
    </location>
</feature>
<evidence type="ECO:0000256" key="8">
    <source>
        <dbReference type="ARBA" id="ARBA00023157"/>
    </source>
</evidence>
<dbReference type="InterPro" id="IPR012932">
    <property type="entry name" value="VKOR"/>
</dbReference>
<comment type="caution">
    <text evidence="13">The sequence shown here is derived from an EMBL/GenBank/DDBJ whole genome shotgun (WGS) entry which is preliminary data.</text>
</comment>
<keyword evidence="6" id="KW-0560">Oxidoreductase</keyword>
<organism evidence="13 14">
    <name type="scientific">Ostreococcus tauri</name>
    <name type="common">Marine green alga</name>
    <dbReference type="NCBI Taxonomy" id="70448"/>
    <lineage>
        <taxon>Eukaryota</taxon>
        <taxon>Viridiplantae</taxon>
        <taxon>Chlorophyta</taxon>
        <taxon>Mamiellophyceae</taxon>
        <taxon>Mamiellales</taxon>
        <taxon>Bathycoccaceae</taxon>
        <taxon>Ostreococcus</taxon>
    </lineage>
</organism>
<dbReference type="Gene3D" id="1.20.1440.130">
    <property type="entry name" value="VKOR domain"/>
    <property type="match status" value="1"/>
</dbReference>
<keyword evidence="4" id="KW-0874">Quinone</keyword>
<feature type="transmembrane region" description="Helical" evidence="11">
    <location>
        <begin position="141"/>
        <end position="160"/>
    </location>
</feature>
<dbReference type="FunCoup" id="A0A090M4U8">
    <property type="interactions" value="532"/>
</dbReference>
<evidence type="ECO:0000259" key="12">
    <source>
        <dbReference type="SMART" id="SM00756"/>
    </source>
</evidence>
<sequence length="396" mass="41355">MSLVFARARAGRASIATDRGIRGRIERASARARSRRATKRSVVSRESSGADDLARAPALVDDAAASASERKRSTMVGSNLPTPTPLARPPLSAMGGLASAGALESSYLAFQKLTGGEAACPLSGCQTALNSGYAELFGIPLSAYGAVAYGMVAALAFGAAKTQTELVERGDENRDAELESKYGKSRVLLFFASTGLAAVSSYLLYVLAFKLGGAECLYCLTSAAISFTLFGIGFAGLSGKESANAAPPAVALYIITVALMGLVLTESPDASSTAGLRLAYAPPQLEQKSTAYSRSLAKHLAETGAKMYGAFWCSHCIEQKETFGAGAEIPYVECFPNGWERGTPVADACSAANVEGFPTWVIDGKKLEGEQTLEKLAELSGFRGENDAASMIADLF</sequence>
<reference evidence="14" key="1">
    <citation type="journal article" date="2006" name="Proc. Natl. Acad. Sci. U.S.A.">
        <title>Genome analysis of the smallest free-living eukaryote Ostreococcus tauri unveils many unique features.</title>
        <authorList>
            <person name="Derelle E."/>
            <person name="Ferraz C."/>
            <person name="Rombauts S."/>
            <person name="Rouze P."/>
            <person name="Worden A.Z."/>
            <person name="Robbens S."/>
            <person name="Partensky F."/>
            <person name="Degroeve S."/>
            <person name="Echeynie S."/>
            <person name="Cooke R."/>
            <person name="Saeys Y."/>
            <person name="Wuyts J."/>
            <person name="Jabbari K."/>
            <person name="Bowler C."/>
            <person name="Panaud O."/>
            <person name="Piegu B."/>
            <person name="Ball S.G."/>
            <person name="Ral J.-P."/>
            <person name="Bouget F.-Y."/>
            <person name="Piganeau G."/>
            <person name="De Baets B."/>
            <person name="Picard A."/>
            <person name="Delseny M."/>
            <person name="Demaille J."/>
            <person name="Van de Peer Y."/>
            <person name="Moreau H."/>
        </authorList>
    </citation>
    <scope>NUCLEOTIDE SEQUENCE [LARGE SCALE GENOMIC DNA]</scope>
    <source>
        <strain evidence="14">OTTH 0595 / CCAP 157/2 / RCC745</strain>
    </source>
</reference>
<evidence type="ECO:0000256" key="3">
    <source>
        <dbReference type="ARBA" id="ARBA00022692"/>
    </source>
</evidence>
<dbReference type="GO" id="GO:0016491">
    <property type="term" value="F:oxidoreductase activity"/>
    <property type="evidence" value="ECO:0007669"/>
    <property type="project" value="UniProtKB-KW"/>
</dbReference>
<dbReference type="InterPro" id="IPR044698">
    <property type="entry name" value="VKOR/LTO1"/>
</dbReference>
<evidence type="ECO:0000256" key="1">
    <source>
        <dbReference type="ARBA" id="ARBA00004141"/>
    </source>
</evidence>
<comment type="subcellular location">
    <subcellularLocation>
        <location evidence="1">Membrane</location>
        <topology evidence="1">Multi-pass membrane protein</topology>
    </subcellularLocation>
</comment>
<dbReference type="GO" id="GO:0048038">
    <property type="term" value="F:quinone binding"/>
    <property type="evidence" value="ECO:0007669"/>
    <property type="project" value="UniProtKB-KW"/>
</dbReference>
<dbReference type="PANTHER" id="PTHR34573:SF1">
    <property type="entry name" value="VITAMIN K EPOXIDE REDUCTASE DOMAIN-CONTAINING PROTEIN"/>
    <property type="match status" value="1"/>
</dbReference>
<reference evidence="13 14" key="2">
    <citation type="journal article" date="2014" name="BMC Genomics">
        <title>An improved genome of the model marine alga Ostreococcus tauri unfolds by assessing Illumina de novo assemblies.</title>
        <authorList>
            <person name="Blanc-Mathieu R."/>
            <person name="Verhelst B."/>
            <person name="Derelle E."/>
            <person name="Rombauts S."/>
            <person name="Bouget F.Y."/>
            <person name="Carre I."/>
            <person name="Chateau A."/>
            <person name="Eyre-Walker A."/>
            <person name="Grimsley N."/>
            <person name="Moreau H."/>
            <person name="Piegu B."/>
            <person name="Rivals E."/>
            <person name="Schackwitz W."/>
            <person name="Van de Peer Y."/>
            <person name="Piganeau G."/>
        </authorList>
    </citation>
    <scope>NUCLEOTIDE SEQUENCE [LARGE SCALE GENOMIC DNA]</scope>
    <source>
        <strain evidence="14">OTTH 0595 / CCAP 157/2 / RCC745</strain>
    </source>
</reference>
<dbReference type="Pfam" id="PF07884">
    <property type="entry name" value="VKOR"/>
    <property type="match status" value="1"/>
</dbReference>
<dbReference type="STRING" id="70448.A0A090M4U8"/>
<evidence type="ECO:0000313" key="13">
    <source>
        <dbReference type="EMBL" id="CEF99260.1"/>
    </source>
</evidence>
<evidence type="ECO:0000313" key="14">
    <source>
        <dbReference type="Proteomes" id="UP000009170"/>
    </source>
</evidence>
<dbReference type="OrthoDB" id="343052at2759"/>
<keyword evidence="9" id="KW-0676">Redox-active center</keyword>
<dbReference type="InterPro" id="IPR038354">
    <property type="entry name" value="VKOR_sf"/>
</dbReference>
<evidence type="ECO:0000256" key="10">
    <source>
        <dbReference type="SAM" id="MobiDB-lite"/>
    </source>
</evidence>
<dbReference type="KEGG" id="ota:OT_ostta10g00200"/>
<comment type="similarity">
    <text evidence="2">Belongs to the VKOR family.</text>
</comment>
<keyword evidence="3 11" id="KW-0812">Transmembrane</keyword>
<protein>
    <submittedName>
        <fullName evidence="13">Thioredoxin-like fold</fullName>
    </submittedName>
</protein>
<keyword evidence="5 11" id="KW-1133">Transmembrane helix</keyword>
<dbReference type="RefSeq" id="XP_003081456.2">
    <property type="nucleotide sequence ID" value="XM_003081408.2"/>
</dbReference>
<keyword evidence="7 11" id="KW-0472">Membrane</keyword>